<sequence>MGLKKNAVACRRGRPPARHSKAKEIEEQEPNSPVEIVQVTPQPKPRLIFKPRASPKDMTVIPDDSEAAKLLMELGRPSGDKSVPTQEEEKVNDYILWELDRFRAKGVSRALAGSKSPTPSLQDHQKEFLFDGKDSTHSDSDSDEPEALEITYEVEKDGLVHDFSVMNTASFSNFLCTAACMLGVFITHLGSLGYIPSFLPKNPKPLPRALNSDDAYEKMLEKIEEYVLTAKSRNKGKGMVKAFSI</sequence>
<evidence type="ECO:0000256" key="1">
    <source>
        <dbReference type="SAM" id="MobiDB-lite"/>
    </source>
</evidence>
<proteinExistence type="predicted"/>
<dbReference type="AlphaFoldDB" id="A0AA38KY73"/>
<name>A0AA38KY73_9AGAR</name>
<evidence type="ECO:0000313" key="3">
    <source>
        <dbReference type="EMBL" id="KAJ3783023.1"/>
    </source>
</evidence>
<accession>A0AA38KY73</accession>
<keyword evidence="4" id="KW-1185">Reference proteome</keyword>
<keyword evidence="2" id="KW-1133">Transmembrane helix</keyword>
<organism evidence="3 4">
    <name type="scientific">Lentinula aff. detonsa</name>
    <dbReference type="NCBI Taxonomy" id="2804958"/>
    <lineage>
        <taxon>Eukaryota</taxon>
        <taxon>Fungi</taxon>
        <taxon>Dikarya</taxon>
        <taxon>Basidiomycota</taxon>
        <taxon>Agaricomycotina</taxon>
        <taxon>Agaricomycetes</taxon>
        <taxon>Agaricomycetidae</taxon>
        <taxon>Agaricales</taxon>
        <taxon>Marasmiineae</taxon>
        <taxon>Omphalotaceae</taxon>
        <taxon>Lentinula</taxon>
    </lineage>
</organism>
<evidence type="ECO:0000256" key="2">
    <source>
        <dbReference type="SAM" id="Phobius"/>
    </source>
</evidence>
<comment type="caution">
    <text evidence="3">The sequence shown here is derived from an EMBL/GenBank/DDBJ whole genome shotgun (WGS) entry which is preliminary data.</text>
</comment>
<feature type="compositionally biased region" description="Basic residues" evidence="1">
    <location>
        <begin position="11"/>
        <end position="21"/>
    </location>
</feature>
<reference evidence="3" key="1">
    <citation type="submission" date="2022-08" db="EMBL/GenBank/DDBJ databases">
        <authorList>
            <consortium name="DOE Joint Genome Institute"/>
            <person name="Min B."/>
            <person name="Riley R."/>
            <person name="Sierra-Patev S."/>
            <person name="Naranjo-Ortiz M."/>
            <person name="Looney B."/>
            <person name="Konkel Z."/>
            <person name="Slot J.C."/>
            <person name="Sakamoto Y."/>
            <person name="Steenwyk J.L."/>
            <person name="Rokas A."/>
            <person name="Carro J."/>
            <person name="Camarero S."/>
            <person name="Ferreira P."/>
            <person name="Molpeceres G."/>
            <person name="Ruiz-Duenas F.J."/>
            <person name="Serrano A."/>
            <person name="Henrissat B."/>
            <person name="Drula E."/>
            <person name="Hughes K.W."/>
            <person name="Mata J.L."/>
            <person name="Ishikawa N.K."/>
            <person name="Vargas-Isla R."/>
            <person name="Ushijima S."/>
            <person name="Smith C.A."/>
            <person name="Ahrendt S."/>
            <person name="Andreopoulos W."/>
            <person name="He G."/>
            <person name="Labutti K."/>
            <person name="Lipzen A."/>
            <person name="Ng V."/>
            <person name="Sandor L."/>
            <person name="Barry K."/>
            <person name="Martinez A.T."/>
            <person name="Xiao Y."/>
            <person name="Gibbons J.G."/>
            <person name="Terashima K."/>
            <person name="Hibbett D.S."/>
            <person name="Grigoriev I.V."/>
        </authorList>
    </citation>
    <scope>NUCLEOTIDE SEQUENCE</scope>
    <source>
        <strain evidence="3">TFB10291</strain>
    </source>
</reference>
<keyword evidence="2" id="KW-0812">Transmembrane</keyword>
<evidence type="ECO:0000313" key="4">
    <source>
        <dbReference type="Proteomes" id="UP001163798"/>
    </source>
</evidence>
<dbReference type="EMBL" id="MU793440">
    <property type="protein sequence ID" value="KAJ3783023.1"/>
    <property type="molecule type" value="Genomic_DNA"/>
</dbReference>
<protein>
    <submittedName>
        <fullName evidence="3">Uncharacterized protein</fullName>
    </submittedName>
</protein>
<keyword evidence="2" id="KW-0472">Membrane</keyword>
<dbReference type="Proteomes" id="UP001163798">
    <property type="component" value="Unassembled WGS sequence"/>
</dbReference>
<feature type="region of interest" description="Disordered" evidence="1">
    <location>
        <begin position="1"/>
        <end position="32"/>
    </location>
</feature>
<feature type="transmembrane region" description="Helical" evidence="2">
    <location>
        <begin position="171"/>
        <end position="195"/>
    </location>
</feature>
<gene>
    <name evidence="3" type="ORF">GGU10DRAFT_378031</name>
</gene>